<dbReference type="RefSeq" id="WP_075067013.1">
    <property type="nucleotide sequence ID" value="NZ_LKAJ02000001.1"/>
</dbReference>
<feature type="transmembrane region" description="Helical" evidence="1">
    <location>
        <begin position="157"/>
        <end position="176"/>
    </location>
</feature>
<reference evidence="3" key="2">
    <citation type="journal article" date="2016" name="Genome Announc.">
        <title>Draft Genome Sequences of Two Novel Amoeba-Resistant Intranuclear Bacteria, 'Candidatus Berkiella cookevillensis' and 'Candidatus Berkiella aquae'.</title>
        <authorList>
            <person name="Mehari Y.T."/>
            <person name="Arivett B.A."/>
            <person name="Farone A.L."/>
            <person name="Gunderson J.H."/>
            <person name="Farone M.B."/>
        </authorList>
    </citation>
    <scope>NUCLEOTIDE SEQUENCE</scope>
    <source>
        <strain evidence="3">HT99</strain>
    </source>
</reference>
<feature type="transmembrane region" description="Helical" evidence="1">
    <location>
        <begin position="253"/>
        <end position="273"/>
    </location>
</feature>
<dbReference type="AlphaFoldDB" id="A0A0Q9YIG5"/>
<evidence type="ECO:0000313" key="4">
    <source>
        <dbReference type="Proteomes" id="UP000051497"/>
    </source>
</evidence>
<evidence type="ECO:0000313" key="3">
    <source>
        <dbReference type="EMBL" id="MCS5712238.1"/>
    </source>
</evidence>
<feature type="transmembrane region" description="Helical" evidence="1">
    <location>
        <begin position="88"/>
        <end position="105"/>
    </location>
</feature>
<keyword evidence="1" id="KW-0472">Membrane</keyword>
<feature type="transmembrane region" description="Helical" evidence="1">
    <location>
        <begin position="188"/>
        <end position="207"/>
    </location>
</feature>
<feature type="transmembrane region" description="Helical" evidence="1">
    <location>
        <begin position="129"/>
        <end position="150"/>
    </location>
</feature>
<dbReference type="OrthoDB" id="9913612at2"/>
<comment type="caution">
    <text evidence="2">The sequence shown here is derived from an EMBL/GenBank/DDBJ whole genome shotgun (WGS) entry which is preliminary data.</text>
</comment>
<sequence>MSGSSVFPLSSNNSNVTVLPGKFQAKSDDDMPFCAFFILCQVFWYSIALSLIYDVAERMWHWPHIVVAGLYGGMLVSSAWLNRATVKLGSAFTALLLLVIVYYANTGVTSQLGFMQGLVQIMQSRCIDYTSWMFVMGSSFVGCLSLVWVVNNKQINLALWLALASFLLGCSIAILPEATLMHAKGADMESIFASQGLNLLWLAYWGIPMKSAYRGNAGPVSKTIAKCIKLPLRTIVLIMGAISYIFYDWACQYLATWLQIIWFFSPIVIYFYMQKRQMIQI</sequence>
<reference evidence="2" key="1">
    <citation type="submission" date="2015-09" db="EMBL/GenBank/DDBJ databases">
        <title>Draft Genome Sequences of Two Novel Amoeba-resistant Intranuclear Bacteria, Candidatus Berkiella cookevillensis and Candidatus Berkiella aquae.</title>
        <authorList>
            <person name="Mehari Y.T."/>
            <person name="Arivett B.A."/>
            <person name="Farone A.L."/>
            <person name="Gunderson J.H."/>
            <person name="Farone M.B."/>
        </authorList>
    </citation>
    <scope>NUCLEOTIDE SEQUENCE [LARGE SCALE GENOMIC DNA]</scope>
    <source>
        <strain evidence="2">HT99</strain>
    </source>
</reference>
<feature type="transmembrane region" description="Helical" evidence="1">
    <location>
        <begin position="33"/>
        <end position="53"/>
    </location>
</feature>
<keyword evidence="1" id="KW-1133">Transmembrane helix</keyword>
<organism evidence="2">
    <name type="scientific">Candidatus Berkiella aquae</name>
    <dbReference type="NCBI Taxonomy" id="295108"/>
    <lineage>
        <taxon>Bacteria</taxon>
        <taxon>Pseudomonadati</taxon>
        <taxon>Pseudomonadota</taxon>
        <taxon>Gammaproteobacteria</taxon>
        <taxon>Candidatus Berkiellales</taxon>
        <taxon>Candidatus Berkiellaceae</taxon>
        <taxon>Candidatus Berkiella</taxon>
    </lineage>
</organism>
<feature type="transmembrane region" description="Helical" evidence="1">
    <location>
        <begin position="228"/>
        <end position="247"/>
    </location>
</feature>
<feature type="transmembrane region" description="Helical" evidence="1">
    <location>
        <begin position="59"/>
        <end position="81"/>
    </location>
</feature>
<evidence type="ECO:0000313" key="2">
    <source>
        <dbReference type="EMBL" id="KRG20469.1"/>
    </source>
</evidence>
<evidence type="ECO:0000256" key="1">
    <source>
        <dbReference type="SAM" id="Phobius"/>
    </source>
</evidence>
<dbReference type="STRING" id="295108.HT99x_02398"/>
<dbReference type="Proteomes" id="UP000051497">
    <property type="component" value="Unassembled WGS sequence"/>
</dbReference>
<name>A0A0Q9YIG5_9GAMM</name>
<reference evidence="3" key="3">
    <citation type="submission" date="2021-06" db="EMBL/GenBank/DDBJ databases">
        <title>Genomic Description and Analysis of Intracellular Bacteria, Candidatus Berkiella cookevillensis and Candidatus Berkiella aquae.</title>
        <authorList>
            <person name="Kidane D.T."/>
            <person name="Mehari Y.T."/>
            <person name="Rice F.C."/>
            <person name="Arivett B.A."/>
            <person name="Farone A.L."/>
            <person name="Berk S.G."/>
            <person name="Farone M.B."/>
        </authorList>
    </citation>
    <scope>NUCLEOTIDE SEQUENCE</scope>
    <source>
        <strain evidence="3">HT99</strain>
    </source>
</reference>
<gene>
    <name evidence="3" type="ORF">HT99x_012415</name>
    <name evidence="2" type="ORF">HT99x_02398</name>
</gene>
<dbReference type="EMBL" id="LKAJ01000011">
    <property type="protein sequence ID" value="KRG20469.1"/>
    <property type="molecule type" value="Genomic_DNA"/>
</dbReference>
<accession>A0A0Q9YIG5</accession>
<dbReference type="EMBL" id="LKAJ02000001">
    <property type="protein sequence ID" value="MCS5712238.1"/>
    <property type="molecule type" value="Genomic_DNA"/>
</dbReference>
<proteinExistence type="predicted"/>
<keyword evidence="4" id="KW-1185">Reference proteome</keyword>
<keyword evidence="1" id="KW-0812">Transmembrane</keyword>
<protein>
    <submittedName>
        <fullName evidence="2">Cytosine permease</fullName>
    </submittedName>
</protein>